<protein>
    <submittedName>
        <fullName evidence="1">Uncharacterized protein</fullName>
    </submittedName>
</protein>
<evidence type="ECO:0000313" key="1">
    <source>
        <dbReference type="EMBL" id="GAA0138827.1"/>
    </source>
</evidence>
<dbReference type="EMBL" id="BAABME010000038">
    <property type="protein sequence ID" value="GAA0138827.1"/>
    <property type="molecule type" value="Genomic_DNA"/>
</dbReference>
<dbReference type="Proteomes" id="UP001454036">
    <property type="component" value="Unassembled WGS sequence"/>
</dbReference>
<keyword evidence="2" id="KW-1185">Reference proteome</keyword>
<proteinExistence type="predicted"/>
<dbReference type="AlphaFoldDB" id="A0AAV3NIU5"/>
<evidence type="ECO:0000313" key="2">
    <source>
        <dbReference type="Proteomes" id="UP001454036"/>
    </source>
</evidence>
<accession>A0AAV3NIU5</accession>
<name>A0AAV3NIU5_LITER</name>
<sequence>MEIEHASDDNDVSFPPNPLGIIAQVSGDSDDELMTVQYREVLDDDSFFSPVEGRGCGTVGSGVGAVQYAFLLDCSSLSMVIP</sequence>
<organism evidence="1 2">
    <name type="scientific">Lithospermum erythrorhizon</name>
    <name type="common">Purple gromwell</name>
    <name type="synonym">Lithospermum officinale var. erythrorhizon</name>
    <dbReference type="NCBI Taxonomy" id="34254"/>
    <lineage>
        <taxon>Eukaryota</taxon>
        <taxon>Viridiplantae</taxon>
        <taxon>Streptophyta</taxon>
        <taxon>Embryophyta</taxon>
        <taxon>Tracheophyta</taxon>
        <taxon>Spermatophyta</taxon>
        <taxon>Magnoliopsida</taxon>
        <taxon>eudicotyledons</taxon>
        <taxon>Gunneridae</taxon>
        <taxon>Pentapetalae</taxon>
        <taxon>asterids</taxon>
        <taxon>lamiids</taxon>
        <taxon>Boraginales</taxon>
        <taxon>Boraginaceae</taxon>
        <taxon>Boraginoideae</taxon>
        <taxon>Lithospermeae</taxon>
        <taxon>Lithospermum</taxon>
    </lineage>
</organism>
<comment type="caution">
    <text evidence="1">The sequence shown here is derived from an EMBL/GenBank/DDBJ whole genome shotgun (WGS) entry which is preliminary data.</text>
</comment>
<reference evidence="1 2" key="1">
    <citation type="submission" date="2024-01" db="EMBL/GenBank/DDBJ databases">
        <title>The complete chloroplast genome sequence of Lithospermum erythrorhizon: insights into the phylogenetic relationship among Boraginaceae species and the maternal lineages of purple gromwells.</title>
        <authorList>
            <person name="Okada T."/>
            <person name="Watanabe K."/>
        </authorList>
    </citation>
    <scope>NUCLEOTIDE SEQUENCE [LARGE SCALE GENOMIC DNA]</scope>
</reference>
<gene>
    <name evidence="1" type="ORF">LIER_00497</name>
</gene>